<dbReference type="RefSeq" id="WP_341405263.1">
    <property type="nucleotide sequence ID" value="NZ_JBBUKT010000005.1"/>
</dbReference>
<feature type="transmembrane region" description="Helical" evidence="1">
    <location>
        <begin position="12"/>
        <end position="29"/>
    </location>
</feature>
<organism evidence="2 3">
    <name type="scientific">Luteolibacter soli</name>
    <dbReference type="NCBI Taxonomy" id="3135280"/>
    <lineage>
        <taxon>Bacteria</taxon>
        <taxon>Pseudomonadati</taxon>
        <taxon>Verrucomicrobiota</taxon>
        <taxon>Verrucomicrobiia</taxon>
        <taxon>Verrucomicrobiales</taxon>
        <taxon>Verrucomicrobiaceae</taxon>
        <taxon>Luteolibacter</taxon>
    </lineage>
</organism>
<name>A0ABU9AXZ5_9BACT</name>
<evidence type="ECO:0008006" key="4">
    <source>
        <dbReference type="Google" id="ProtNLM"/>
    </source>
</evidence>
<keyword evidence="1" id="KW-0472">Membrane</keyword>
<proteinExistence type="predicted"/>
<accession>A0ABU9AXZ5</accession>
<evidence type="ECO:0000313" key="3">
    <source>
        <dbReference type="Proteomes" id="UP001371305"/>
    </source>
</evidence>
<evidence type="ECO:0000313" key="2">
    <source>
        <dbReference type="EMBL" id="MEK7951622.1"/>
    </source>
</evidence>
<dbReference type="EMBL" id="JBBUKT010000005">
    <property type="protein sequence ID" value="MEK7951622.1"/>
    <property type="molecule type" value="Genomic_DNA"/>
</dbReference>
<comment type="caution">
    <text evidence="2">The sequence shown here is derived from an EMBL/GenBank/DDBJ whole genome shotgun (WGS) entry which is preliminary data.</text>
</comment>
<gene>
    <name evidence="2" type="ORF">WKV53_13985</name>
</gene>
<feature type="transmembrane region" description="Helical" evidence="1">
    <location>
        <begin position="107"/>
        <end position="125"/>
    </location>
</feature>
<keyword evidence="1" id="KW-0812">Transmembrane</keyword>
<protein>
    <recommendedName>
        <fullName evidence="4">DUF3592 domain-containing protein</fullName>
    </recommendedName>
</protein>
<evidence type="ECO:0000256" key="1">
    <source>
        <dbReference type="SAM" id="Phobius"/>
    </source>
</evidence>
<sequence length="149" mass="17365">MPPRPIHHWKSFWLGIIALLCLAVAWQRSRHYSDELSFDLGPHGLYIFIEHEAGKVSLQWSSGTSPNWPRAYSVPLRSRQPRFPSAASISWHDGSVRPFRSGQLTFAHWYLILLFFLAWLAFLIWRRRRMKPFGANIHPPSETPTKTES</sequence>
<keyword evidence="1" id="KW-1133">Transmembrane helix</keyword>
<reference evidence="2 3" key="1">
    <citation type="submission" date="2024-04" db="EMBL/GenBank/DDBJ databases">
        <title>Luteolibacter sp. isolated from soil.</title>
        <authorList>
            <person name="An J."/>
        </authorList>
    </citation>
    <scope>NUCLEOTIDE SEQUENCE [LARGE SCALE GENOMIC DNA]</scope>
    <source>
        <strain evidence="2 3">Y139</strain>
    </source>
</reference>
<dbReference type="Proteomes" id="UP001371305">
    <property type="component" value="Unassembled WGS sequence"/>
</dbReference>
<keyword evidence="3" id="KW-1185">Reference proteome</keyword>